<dbReference type="EMBL" id="VSSQ01085387">
    <property type="protein sequence ID" value="MPN33066.1"/>
    <property type="molecule type" value="Genomic_DNA"/>
</dbReference>
<feature type="domain" description="Schlafen AlbA-2" evidence="1">
    <location>
        <begin position="9"/>
        <end position="73"/>
    </location>
</feature>
<dbReference type="Gene3D" id="3.30.950.30">
    <property type="entry name" value="Schlafen, AAA domain"/>
    <property type="match status" value="1"/>
</dbReference>
<sequence>MHIQDFVGETTEYDKKQMLEEKRPRSWCKSVSAFANGAGGTLIFGITDNDSIVGLTNSKRDSEIITEQIKTKLTLFQNLI</sequence>
<dbReference type="PANTHER" id="PTHR30595">
    <property type="entry name" value="GLPR-RELATED TRANSCRIPTIONAL REPRESSOR"/>
    <property type="match status" value="1"/>
</dbReference>
<dbReference type="PANTHER" id="PTHR30595:SF6">
    <property type="entry name" value="SCHLAFEN ALBA-2 DOMAIN-CONTAINING PROTEIN"/>
    <property type="match status" value="1"/>
</dbReference>
<organism evidence="2">
    <name type="scientific">bioreactor metagenome</name>
    <dbReference type="NCBI Taxonomy" id="1076179"/>
    <lineage>
        <taxon>unclassified sequences</taxon>
        <taxon>metagenomes</taxon>
        <taxon>ecological metagenomes</taxon>
    </lineage>
</organism>
<dbReference type="InterPro" id="IPR007421">
    <property type="entry name" value="Schlafen_AlbA_2_dom"/>
</dbReference>
<dbReference type="InterPro" id="IPR038461">
    <property type="entry name" value="Schlafen_AlbA_2_dom_sf"/>
</dbReference>
<name>A0A645H3K1_9ZZZZ</name>
<protein>
    <recommendedName>
        <fullName evidence="1">Schlafen AlbA-2 domain-containing protein</fullName>
    </recommendedName>
</protein>
<comment type="caution">
    <text evidence="2">The sequence shown here is derived from an EMBL/GenBank/DDBJ whole genome shotgun (WGS) entry which is preliminary data.</text>
</comment>
<gene>
    <name evidence="2" type="ORF">SDC9_180549</name>
</gene>
<proteinExistence type="predicted"/>
<dbReference type="AlphaFoldDB" id="A0A645H3K1"/>
<accession>A0A645H3K1</accession>
<evidence type="ECO:0000259" key="1">
    <source>
        <dbReference type="Pfam" id="PF04326"/>
    </source>
</evidence>
<reference evidence="2" key="1">
    <citation type="submission" date="2019-08" db="EMBL/GenBank/DDBJ databases">
        <authorList>
            <person name="Kucharzyk K."/>
            <person name="Murdoch R.W."/>
            <person name="Higgins S."/>
            <person name="Loffler F."/>
        </authorList>
    </citation>
    <scope>NUCLEOTIDE SEQUENCE</scope>
</reference>
<dbReference type="Pfam" id="PF04326">
    <property type="entry name" value="SLFN_AlbA_2"/>
    <property type="match status" value="1"/>
</dbReference>
<evidence type="ECO:0000313" key="2">
    <source>
        <dbReference type="EMBL" id="MPN33066.1"/>
    </source>
</evidence>